<dbReference type="Proteomes" id="UP001178662">
    <property type="component" value="Chromosome"/>
</dbReference>
<dbReference type="InterPro" id="IPR043129">
    <property type="entry name" value="ATPase_NBD"/>
</dbReference>
<evidence type="ECO:0000313" key="4">
    <source>
        <dbReference type="Proteomes" id="UP001178662"/>
    </source>
</evidence>
<dbReference type="AlphaFoldDB" id="A0AA95JEL8"/>
<dbReference type="EMBL" id="CP119317">
    <property type="protein sequence ID" value="WEK53394.1"/>
    <property type="molecule type" value="Genomic_DNA"/>
</dbReference>
<keyword evidence="2" id="KW-0472">Membrane</keyword>
<gene>
    <name evidence="3" type="primary">pilM</name>
    <name evidence="3" type="ORF">P0Y55_12465</name>
</gene>
<dbReference type="PANTHER" id="PTHR32432:SF3">
    <property type="entry name" value="ETHANOLAMINE UTILIZATION PROTEIN EUTJ"/>
    <property type="match status" value="1"/>
</dbReference>
<keyword evidence="1" id="KW-0175">Coiled coil</keyword>
<evidence type="ECO:0000256" key="2">
    <source>
        <dbReference type="SAM" id="Phobius"/>
    </source>
</evidence>
<dbReference type="Gene3D" id="3.30.420.40">
    <property type="match status" value="1"/>
</dbReference>
<dbReference type="InterPro" id="IPR050696">
    <property type="entry name" value="FtsA/MreB"/>
</dbReference>
<dbReference type="Pfam" id="PF11104">
    <property type="entry name" value="PilM_2"/>
    <property type="match status" value="1"/>
</dbReference>
<sequence>MQIGSKAILTGLVVNQSGVRLAKLRKRKKWELERTSYLPIPSGTFVDDQIANKDSLEEQITAWVASERLKGTTVVISCPTQNVIIRRMHIPSTNVKEIEQLLALEVETTLHLPFEDPIYDYVTLDTNDDGTSLLVFAVSKQLVSTYVDILTDAGLKVKGIDLTATALARAIEAQENTTLDDTMLISLDTSNMEVYMFHKGYPVFVRSITLGEQQNVSGNHLSEQQLSEMSAEISRMLNFYQFNIQEGTTRIIETIITGFEEGSQLLLERLPLSIPEMNFRTITFNSFASEDKEIPDIDLFRDAIGLSLPARSDRQINLLPSTDVEIKRFPLVAMVLFVVWACCLVAILYTYNSKQSDLTDQNQLLQQVKDEITLLESKIVSQNTTVVVEYNPMDAIDKIKQFRRNPGDVLEQINGILPQGGTIRTISYGMNQVSLTSLFNKLDDVSDFLIELKQLPFVEEVKLQMISRENAALIDASSNSSETNNTTEKQVQLATFSVQLTQTGEVDSNGAVAQ</sequence>
<feature type="transmembrane region" description="Helical" evidence="2">
    <location>
        <begin position="329"/>
        <end position="351"/>
    </location>
</feature>
<dbReference type="PANTHER" id="PTHR32432">
    <property type="entry name" value="CELL DIVISION PROTEIN FTSA-RELATED"/>
    <property type="match status" value="1"/>
</dbReference>
<protein>
    <submittedName>
        <fullName evidence="3">Pilus assembly protein PilM</fullName>
    </submittedName>
</protein>
<name>A0AA95JEL8_9BACL</name>
<keyword evidence="2" id="KW-0812">Transmembrane</keyword>
<dbReference type="SUPFAM" id="SSF53067">
    <property type="entry name" value="Actin-like ATPase domain"/>
    <property type="match status" value="1"/>
</dbReference>
<accession>A0AA95JEL8</accession>
<keyword evidence="2" id="KW-1133">Transmembrane helix</keyword>
<proteinExistence type="predicted"/>
<feature type="coiled-coil region" evidence="1">
    <location>
        <begin position="351"/>
        <end position="378"/>
    </location>
</feature>
<evidence type="ECO:0000256" key="1">
    <source>
        <dbReference type="SAM" id="Coils"/>
    </source>
</evidence>
<reference evidence="3" key="1">
    <citation type="submission" date="2023-03" db="EMBL/GenBank/DDBJ databases">
        <title>Andean soil-derived lignocellulolytic bacterial consortium as a source of novel taxa and putative plastic-active enzymes.</title>
        <authorList>
            <person name="Diaz-Garcia L."/>
            <person name="Chuvochina M."/>
            <person name="Feuerriegel G."/>
            <person name="Bunk B."/>
            <person name="Sproer C."/>
            <person name="Streit W.R."/>
            <person name="Rodriguez L.M."/>
            <person name="Overmann J."/>
            <person name="Jimenez D.J."/>
        </authorList>
    </citation>
    <scope>NUCLEOTIDE SEQUENCE</scope>
    <source>
        <strain evidence="3">MAG 2441</strain>
    </source>
</reference>
<dbReference type="InterPro" id="IPR005883">
    <property type="entry name" value="PilM"/>
</dbReference>
<keyword evidence="4" id="KW-1185">Reference proteome</keyword>
<evidence type="ECO:0000313" key="3">
    <source>
        <dbReference type="EMBL" id="WEK53394.1"/>
    </source>
</evidence>
<organism evidence="3 4">
    <name type="scientific">Candidatus Cohnella colombiensis</name>
    <dbReference type="NCBI Taxonomy" id="3121368"/>
    <lineage>
        <taxon>Bacteria</taxon>
        <taxon>Bacillati</taxon>
        <taxon>Bacillota</taxon>
        <taxon>Bacilli</taxon>
        <taxon>Bacillales</taxon>
        <taxon>Paenibacillaceae</taxon>
        <taxon>Cohnella</taxon>
    </lineage>
</organism>